<name>A0ABX7SZV9_9SPHN</name>
<keyword evidence="3" id="KW-1185">Reference proteome</keyword>
<keyword evidence="1" id="KW-0732">Signal</keyword>
<feature type="chain" id="PRO_5046051933" evidence="1">
    <location>
        <begin position="25"/>
        <end position="94"/>
    </location>
</feature>
<reference evidence="2 3" key="1">
    <citation type="submission" date="2021-03" db="EMBL/GenBank/DDBJ databases">
        <title>Complete genome of Parasphingorhabdus_sp.JHSY0214.</title>
        <authorList>
            <person name="Yoo J.H."/>
            <person name="Bae J.W."/>
        </authorList>
    </citation>
    <scope>NUCLEOTIDE SEQUENCE [LARGE SCALE GENOMIC DNA]</scope>
    <source>
        <strain evidence="2 3">JHSY0214</strain>
    </source>
</reference>
<evidence type="ECO:0000313" key="2">
    <source>
        <dbReference type="EMBL" id="QTD54805.1"/>
    </source>
</evidence>
<sequence>MFMRNRFPVLTMLAFMLASTPATAQQASQSGARTQVTASARIIGGESIRFGATVPKGPAKQGLNGKNSQIFPLARTRGEILLKGGPHVLVTEFH</sequence>
<evidence type="ECO:0000313" key="3">
    <source>
        <dbReference type="Proteomes" id="UP000663923"/>
    </source>
</evidence>
<feature type="signal peptide" evidence="1">
    <location>
        <begin position="1"/>
        <end position="24"/>
    </location>
</feature>
<proteinExistence type="predicted"/>
<organism evidence="2 3">
    <name type="scientific">Parasphingorhabdus cellanae</name>
    <dbReference type="NCBI Taxonomy" id="2806553"/>
    <lineage>
        <taxon>Bacteria</taxon>
        <taxon>Pseudomonadati</taxon>
        <taxon>Pseudomonadota</taxon>
        <taxon>Alphaproteobacteria</taxon>
        <taxon>Sphingomonadales</taxon>
        <taxon>Sphingomonadaceae</taxon>
        <taxon>Parasphingorhabdus</taxon>
    </lineage>
</organism>
<gene>
    <name evidence="2" type="ORF">J4G78_11135</name>
</gene>
<evidence type="ECO:0000256" key="1">
    <source>
        <dbReference type="SAM" id="SignalP"/>
    </source>
</evidence>
<dbReference type="EMBL" id="CP071794">
    <property type="protein sequence ID" value="QTD54805.1"/>
    <property type="molecule type" value="Genomic_DNA"/>
</dbReference>
<accession>A0ABX7SZV9</accession>
<dbReference type="Proteomes" id="UP000663923">
    <property type="component" value="Chromosome"/>
</dbReference>
<dbReference type="RefSeq" id="WP_207986637.1">
    <property type="nucleotide sequence ID" value="NZ_CP071794.1"/>
</dbReference>
<protein>
    <submittedName>
        <fullName evidence="2">Uncharacterized protein</fullName>
    </submittedName>
</protein>